<proteinExistence type="inferred from homology"/>
<evidence type="ECO:0000313" key="4">
    <source>
        <dbReference type="Proteomes" id="UP000184245"/>
    </source>
</evidence>
<dbReference type="EMBL" id="FQVI01000016">
    <property type="protein sequence ID" value="SHF20138.1"/>
    <property type="molecule type" value="Genomic_DNA"/>
</dbReference>
<accession>A0A1M4ZQ56</accession>
<keyword evidence="4" id="KW-1185">Reference proteome</keyword>
<dbReference type="AlphaFoldDB" id="A0A1M4ZQ56"/>
<protein>
    <submittedName>
        <fullName evidence="3">Formamidopyrimidine-DNA glycosylase</fullName>
    </submittedName>
</protein>
<dbReference type="Proteomes" id="UP000184245">
    <property type="component" value="Unassembled WGS sequence"/>
</dbReference>
<dbReference type="InterPro" id="IPR015886">
    <property type="entry name" value="H2TH_FPG"/>
</dbReference>
<feature type="domain" description="Formamidopyrimidine-DNA glycosylase H2TH DNA-binding" evidence="2">
    <location>
        <begin position="134"/>
        <end position="225"/>
    </location>
</feature>
<evidence type="ECO:0000256" key="1">
    <source>
        <dbReference type="ARBA" id="ARBA00009409"/>
    </source>
</evidence>
<dbReference type="SMART" id="SM01232">
    <property type="entry name" value="H2TH"/>
    <property type="match status" value="1"/>
</dbReference>
<organism evidence="3 4">
    <name type="scientific">Lactonifactor longoviformis DSM 17459</name>
    <dbReference type="NCBI Taxonomy" id="1122155"/>
    <lineage>
        <taxon>Bacteria</taxon>
        <taxon>Bacillati</taxon>
        <taxon>Bacillota</taxon>
        <taxon>Clostridia</taxon>
        <taxon>Eubacteriales</taxon>
        <taxon>Clostridiaceae</taxon>
        <taxon>Lactonifactor</taxon>
    </lineage>
</organism>
<dbReference type="GO" id="GO:0003906">
    <property type="term" value="F:DNA-(apurinic or apyrimidinic site) endonuclease activity"/>
    <property type="evidence" value="ECO:0007669"/>
    <property type="project" value="InterPro"/>
</dbReference>
<evidence type="ECO:0000259" key="2">
    <source>
        <dbReference type="SMART" id="SM01232"/>
    </source>
</evidence>
<dbReference type="GO" id="GO:0034039">
    <property type="term" value="F:8-oxo-7,8-dihydroguanine DNA N-glycosylase activity"/>
    <property type="evidence" value="ECO:0007669"/>
    <property type="project" value="TreeGrafter"/>
</dbReference>
<name>A0A1M4ZQ56_9CLOT</name>
<reference evidence="3 4" key="1">
    <citation type="submission" date="2016-11" db="EMBL/GenBank/DDBJ databases">
        <authorList>
            <person name="Jaros S."/>
            <person name="Januszkiewicz K."/>
            <person name="Wedrychowicz H."/>
        </authorList>
    </citation>
    <scope>NUCLEOTIDE SEQUENCE [LARGE SCALE GENOMIC DNA]</scope>
    <source>
        <strain evidence="3 4">DSM 17459</strain>
    </source>
</reference>
<dbReference type="SUPFAM" id="SSF57716">
    <property type="entry name" value="Glucocorticoid receptor-like (DNA-binding domain)"/>
    <property type="match status" value="1"/>
</dbReference>
<evidence type="ECO:0000313" key="3">
    <source>
        <dbReference type="EMBL" id="SHF20138.1"/>
    </source>
</evidence>
<dbReference type="OrthoDB" id="9800855at2"/>
<dbReference type="GO" id="GO:0003684">
    <property type="term" value="F:damaged DNA binding"/>
    <property type="evidence" value="ECO:0007669"/>
    <property type="project" value="InterPro"/>
</dbReference>
<dbReference type="InterPro" id="IPR010979">
    <property type="entry name" value="Ribosomal_uS13-like_H2TH"/>
</dbReference>
<dbReference type="SUPFAM" id="SSF81624">
    <property type="entry name" value="N-terminal domain of MutM-like DNA repair proteins"/>
    <property type="match status" value="1"/>
</dbReference>
<dbReference type="Gene3D" id="1.10.8.50">
    <property type="match status" value="1"/>
</dbReference>
<dbReference type="PANTHER" id="PTHR22993">
    <property type="entry name" value="FORMAMIDOPYRIMIDINE-DNA GLYCOSYLASE"/>
    <property type="match status" value="1"/>
</dbReference>
<dbReference type="InterPro" id="IPR035937">
    <property type="entry name" value="FPG_N"/>
</dbReference>
<dbReference type="RefSeq" id="WP_072852919.1">
    <property type="nucleotide sequence ID" value="NZ_FQVI01000016.1"/>
</dbReference>
<comment type="similarity">
    <text evidence="1">Belongs to the FPG family.</text>
</comment>
<dbReference type="STRING" id="1122155.SAMN02745158_02858"/>
<dbReference type="PANTHER" id="PTHR22993:SF9">
    <property type="entry name" value="FORMAMIDOPYRIMIDINE-DNA GLYCOSYLASE"/>
    <property type="match status" value="1"/>
</dbReference>
<dbReference type="GO" id="GO:0008270">
    <property type="term" value="F:zinc ion binding"/>
    <property type="evidence" value="ECO:0007669"/>
    <property type="project" value="InterPro"/>
</dbReference>
<gene>
    <name evidence="3" type="ORF">SAMN02745158_02858</name>
</gene>
<dbReference type="SUPFAM" id="SSF46946">
    <property type="entry name" value="S13-like H2TH domain"/>
    <property type="match status" value="1"/>
</dbReference>
<dbReference type="GO" id="GO:0006284">
    <property type="term" value="P:base-excision repair"/>
    <property type="evidence" value="ECO:0007669"/>
    <property type="project" value="InterPro"/>
</dbReference>
<sequence length="276" mass="30303">MIELPESITYASMLNQYILGKTVAAVCPPSAPHKFCWFHGDVNAYDSLLKGKSVERADAYGIFVEITFEGGLYLNFNDGVNVRLLEEGEKPPKKYQLLIAFDDGSALVFTVAMYGGIACHQGEFDNEYYLKNRAGITPLDPGFTEEYFLKLAESVKPNTSAKAFLATQQRFLGLGNGTLQDILFYAGIHPKRKLVTLSREELLGLLASVKKILGEMAEKGGRDTEKNLLGQTGGYATVMSRNTQTSGCPRCGGQIVKESYMGGSVYYCPDCQPLVK</sequence>
<dbReference type="Gene3D" id="3.20.190.10">
    <property type="entry name" value="MutM-like, N-terminal"/>
    <property type="match status" value="1"/>
</dbReference>